<feature type="transmembrane region" description="Helical" evidence="1">
    <location>
        <begin position="155"/>
        <end position="173"/>
    </location>
</feature>
<evidence type="ECO:0000256" key="1">
    <source>
        <dbReference type="SAM" id="Phobius"/>
    </source>
</evidence>
<feature type="transmembrane region" description="Helical" evidence="1">
    <location>
        <begin position="221"/>
        <end position="241"/>
    </location>
</feature>
<name>A0ABY4FAF6_9BACT</name>
<reference evidence="2 3" key="1">
    <citation type="submission" date="2022-04" db="EMBL/GenBank/DDBJ databases">
        <title>Hymenobacter sp. isolated from the air.</title>
        <authorList>
            <person name="Won M."/>
            <person name="Lee C.-M."/>
            <person name="Woen H.-Y."/>
            <person name="Kwon S.-W."/>
        </authorList>
    </citation>
    <scope>NUCLEOTIDE SEQUENCE [LARGE SCALE GENOMIC DNA]</scope>
    <source>
        <strain evidence="3">5116 S-27</strain>
    </source>
</reference>
<dbReference type="InterPro" id="IPR025238">
    <property type="entry name" value="DUF4184"/>
</dbReference>
<dbReference type="Pfam" id="PF13803">
    <property type="entry name" value="DUF4184"/>
    <property type="match status" value="1"/>
</dbReference>
<accession>A0ABY4FAF6</accession>
<proteinExistence type="predicted"/>
<keyword evidence="1" id="KW-0812">Transmembrane</keyword>
<feature type="transmembrane region" description="Helical" evidence="1">
    <location>
        <begin position="103"/>
        <end position="122"/>
    </location>
</feature>
<protein>
    <submittedName>
        <fullName evidence="2">DUF4184 family protein</fullName>
    </submittedName>
</protein>
<keyword evidence="1" id="KW-0472">Membrane</keyword>
<dbReference type="EMBL" id="CP095049">
    <property type="protein sequence ID" value="UOQ52998.1"/>
    <property type="molecule type" value="Genomic_DNA"/>
</dbReference>
<keyword evidence="1" id="KW-1133">Transmembrane helix</keyword>
<gene>
    <name evidence="2" type="ORF">MUN80_25075</name>
</gene>
<organism evidence="2 3">
    <name type="scientific">Hymenobacter cellulosivorans</name>
    <dbReference type="NCBI Taxonomy" id="2932249"/>
    <lineage>
        <taxon>Bacteria</taxon>
        <taxon>Pseudomonadati</taxon>
        <taxon>Bacteroidota</taxon>
        <taxon>Cytophagia</taxon>
        <taxon>Cytophagales</taxon>
        <taxon>Hymenobacteraceae</taxon>
        <taxon>Hymenobacter</taxon>
    </lineage>
</organism>
<evidence type="ECO:0000313" key="3">
    <source>
        <dbReference type="Proteomes" id="UP000831785"/>
    </source>
</evidence>
<dbReference type="RefSeq" id="WP_244717603.1">
    <property type="nucleotide sequence ID" value="NZ_CP095049.1"/>
</dbReference>
<sequence length="253" mass="28416">MPFTPAHPALILPLLRAGHRRLSATALVLGAMAPDFEYFLRLRPDGIYGHTWLGIFWMDLPLVLLFAGLFHNLVKVPLVQCLPTMFRSRLLPLTGGPWPWRRLVSGPVLLGAVLGCLSHIFWDWFTHDDGLVVMHWAWLRQVMPGFKLNWPLYQFLQYVSTFIGLGSILWYVLQLPARPTPPLPPTRTRFTFWLATGAVLVLLWGPFMIYSAHIWPFDANSVLVTGMSAGLVGILVAAAVLRRRLALAAATDS</sequence>
<dbReference type="Proteomes" id="UP000831785">
    <property type="component" value="Chromosome"/>
</dbReference>
<evidence type="ECO:0000313" key="2">
    <source>
        <dbReference type="EMBL" id="UOQ52998.1"/>
    </source>
</evidence>
<keyword evidence="3" id="KW-1185">Reference proteome</keyword>
<feature type="transmembrane region" description="Helical" evidence="1">
    <location>
        <begin position="193"/>
        <end position="215"/>
    </location>
</feature>